<sequence>MSIRVSTRKTKKICQWIYKNKSVGGVPNLQFGILSKLCTGQKVAVREETRLFSPNEAPSALGKSRVSLLSLAVILSCVQDKNCGAGRNPAFFSE</sequence>
<keyword evidence="2" id="KW-1185">Reference proteome</keyword>
<proteinExistence type="predicted"/>
<dbReference type="EMBL" id="CP061800">
    <property type="protein sequence ID" value="QTA89200.1"/>
    <property type="molecule type" value="Genomic_DNA"/>
</dbReference>
<gene>
    <name evidence="1" type="ORF">dnm_052500</name>
</gene>
<dbReference type="Proteomes" id="UP000663722">
    <property type="component" value="Chromosome"/>
</dbReference>
<evidence type="ECO:0000313" key="1">
    <source>
        <dbReference type="EMBL" id="QTA89200.1"/>
    </source>
</evidence>
<evidence type="ECO:0000313" key="2">
    <source>
        <dbReference type="Proteomes" id="UP000663722"/>
    </source>
</evidence>
<accession>A0A975BQH6</accession>
<protein>
    <submittedName>
        <fullName evidence="1">Uncharacterized protein</fullName>
    </submittedName>
</protein>
<organism evidence="1 2">
    <name type="scientific">Desulfonema magnum</name>
    <dbReference type="NCBI Taxonomy" id="45655"/>
    <lineage>
        <taxon>Bacteria</taxon>
        <taxon>Pseudomonadati</taxon>
        <taxon>Thermodesulfobacteriota</taxon>
        <taxon>Desulfobacteria</taxon>
        <taxon>Desulfobacterales</taxon>
        <taxon>Desulfococcaceae</taxon>
        <taxon>Desulfonema</taxon>
    </lineage>
</organism>
<name>A0A975BQH6_9BACT</name>
<dbReference type="AlphaFoldDB" id="A0A975BQH6"/>
<reference evidence="1" key="1">
    <citation type="journal article" date="2021" name="Microb. Physiol.">
        <title>Proteogenomic Insights into the Physiology of Marine, Sulfate-Reducing, Filamentous Desulfonema limicola and Desulfonema magnum.</title>
        <authorList>
            <person name="Schnaars V."/>
            <person name="Wohlbrand L."/>
            <person name="Scheve S."/>
            <person name="Hinrichs C."/>
            <person name="Reinhardt R."/>
            <person name="Rabus R."/>
        </authorList>
    </citation>
    <scope>NUCLEOTIDE SEQUENCE</scope>
    <source>
        <strain evidence="1">4be13</strain>
    </source>
</reference>
<dbReference type="KEGG" id="dmm:dnm_052500"/>